<accession>A0A9W9AC05</accession>
<comment type="caution">
    <text evidence="1">The sequence shown here is derived from an EMBL/GenBank/DDBJ whole genome shotgun (WGS) entry which is preliminary data.</text>
</comment>
<gene>
    <name evidence="1" type="ORF">J3R30DRAFT_3703790</name>
</gene>
<reference evidence="1" key="1">
    <citation type="submission" date="2022-08" db="EMBL/GenBank/DDBJ databases">
        <title>A Global Phylogenomic Analysis of the Shiitake Genus Lentinula.</title>
        <authorList>
            <consortium name="DOE Joint Genome Institute"/>
            <person name="Sierra-Patev S."/>
            <person name="Min B."/>
            <person name="Naranjo-Ortiz M."/>
            <person name="Looney B."/>
            <person name="Konkel Z."/>
            <person name="Slot J.C."/>
            <person name="Sakamoto Y."/>
            <person name="Steenwyk J.L."/>
            <person name="Rokas A."/>
            <person name="Carro J."/>
            <person name="Camarero S."/>
            <person name="Ferreira P."/>
            <person name="Molpeceres G."/>
            <person name="Ruiz-Duenas F.J."/>
            <person name="Serrano A."/>
            <person name="Henrissat B."/>
            <person name="Drula E."/>
            <person name="Hughes K.W."/>
            <person name="Mata J.L."/>
            <person name="Ishikawa N.K."/>
            <person name="Vargas-Isla R."/>
            <person name="Ushijima S."/>
            <person name="Smith C.A."/>
            <person name="Ahrendt S."/>
            <person name="Andreopoulos W."/>
            <person name="He G."/>
            <person name="Labutti K."/>
            <person name="Lipzen A."/>
            <person name="Ng V."/>
            <person name="Riley R."/>
            <person name="Sandor L."/>
            <person name="Barry K."/>
            <person name="Martinez A.T."/>
            <person name="Xiao Y."/>
            <person name="Gibbons J.G."/>
            <person name="Terashima K."/>
            <person name="Grigoriev I.V."/>
            <person name="Hibbett D.S."/>
        </authorList>
    </citation>
    <scope>NUCLEOTIDE SEQUENCE</scope>
    <source>
        <strain evidence="1">JLM2183</strain>
    </source>
</reference>
<protein>
    <submittedName>
        <fullName evidence="1">Uncharacterized protein</fullName>
    </submittedName>
</protein>
<evidence type="ECO:0000313" key="1">
    <source>
        <dbReference type="EMBL" id="KAJ4477415.1"/>
    </source>
</evidence>
<evidence type="ECO:0000313" key="2">
    <source>
        <dbReference type="Proteomes" id="UP001150266"/>
    </source>
</evidence>
<name>A0A9W9AC05_9AGAR</name>
<dbReference type="EMBL" id="JAOTPV010000010">
    <property type="protein sequence ID" value="KAJ4477415.1"/>
    <property type="molecule type" value="Genomic_DNA"/>
</dbReference>
<sequence>MANKLWTTAKTWSLITEIKCAKNFKVLYGQAADENSSGDTKNAVHQCIAGKLFGKSDKLTTTCIKNHVTWLETTFKKKVKELKKTGEGVNEYYQILPTGPDHDTNPRAVTIWECINAKFPFFADVISMQAKSL</sequence>
<proteinExistence type="predicted"/>
<keyword evidence="2" id="KW-1185">Reference proteome</keyword>
<dbReference type="Proteomes" id="UP001150266">
    <property type="component" value="Unassembled WGS sequence"/>
</dbReference>
<dbReference type="AlphaFoldDB" id="A0A9W9AC05"/>
<organism evidence="1 2">
    <name type="scientific">Lentinula aciculospora</name>
    <dbReference type="NCBI Taxonomy" id="153920"/>
    <lineage>
        <taxon>Eukaryota</taxon>
        <taxon>Fungi</taxon>
        <taxon>Dikarya</taxon>
        <taxon>Basidiomycota</taxon>
        <taxon>Agaricomycotina</taxon>
        <taxon>Agaricomycetes</taxon>
        <taxon>Agaricomycetidae</taxon>
        <taxon>Agaricales</taxon>
        <taxon>Marasmiineae</taxon>
        <taxon>Omphalotaceae</taxon>
        <taxon>Lentinula</taxon>
    </lineage>
</organism>
<dbReference type="OrthoDB" id="3231351at2759"/>